<keyword evidence="10" id="KW-0626">Porin</keyword>
<dbReference type="PANTHER" id="PTHR33619:SF3">
    <property type="entry name" value="POLYSACCHARIDE EXPORT PROTEIN GFCE-RELATED"/>
    <property type="match status" value="1"/>
</dbReference>
<dbReference type="Gene3D" id="3.30.1950.10">
    <property type="entry name" value="wza like domain"/>
    <property type="match status" value="1"/>
</dbReference>
<evidence type="ECO:0000256" key="5">
    <source>
        <dbReference type="ARBA" id="ARBA00022597"/>
    </source>
</evidence>
<comment type="caution">
    <text evidence="18">The sequence shown here is derived from an EMBL/GenBank/DDBJ whole genome shotgun (WGS) entry which is preliminary data.</text>
</comment>
<evidence type="ECO:0000256" key="10">
    <source>
        <dbReference type="ARBA" id="ARBA00023114"/>
    </source>
</evidence>
<keyword evidence="3" id="KW-0813">Transport</keyword>
<dbReference type="Gene3D" id="3.10.560.10">
    <property type="entry name" value="Outer membrane lipoprotein wza domain like"/>
    <property type="match status" value="1"/>
</dbReference>
<gene>
    <name evidence="18" type="ORF">ACFSQ3_05020</name>
</gene>
<evidence type="ECO:0000256" key="2">
    <source>
        <dbReference type="ARBA" id="ARBA00009450"/>
    </source>
</evidence>
<dbReference type="PANTHER" id="PTHR33619">
    <property type="entry name" value="POLYSACCHARIDE EXPORT PROTEIN GFCE-RELATED"/>
    <property type="match status" value="1"/>
</dbReference>
<keyword evidence="8" id="KW-0625">Polysaccharide transport</keyword>
<evidence type="ECO:0000259" key="17">
    <source>
        <dbReference type="Pfam" id="PF22461"/>
    </source>
</evidence>
<reference evidence="19" key="1">
    <citation type="journal article" date="2019" name="Int. J. Syst. Evol. Microbiol.">
        <title>The Global Catalogue of Microorganisms (GCM) 10K type strain sequencing project: providing services to taxonomists for standard genome sequencing and annotation.</title>
        <authorList>
            <consortium name="The Broad Institute Genomics Platform"/>
            <consortium name="The Broad Institute Genome Sequencing Center for Infectious Disease"/>
            <person name="Wu L."/>
            <person name="Ma J."/>
        </authorList>
    </citation>
    <scope>NUCLEOTIDE SEQUENCE [LARGE SCALE GENOMIC DNA]</scope>
    <source>
        <strain evidence="19">KCTC 42248</strain>
    </source>
</reference>
<evidence type="ECO:0000256" key="4">
    <source>
        <dbReference type="ARBA" id="ARBA00022452"/>
    </source>
</evidence>
<keyword evidence="6 15" id="KW-0812">Transmembrane</keyword>
<keyword evidence="12" id="KW-0564">Palmitate</keyword>
<keyword evidence="9" id="KW-0406">Ion transport</keyword>
<keyword evidence="11 15" id="KW-0472">Membrane</keyword>
<dbReference type="RefSeq" id="WP_380868096.1">
    <property type="nucleotide sequence ID" value="NZ_JBHUMA010000004.1"/>
</dbReference>
<name>A0ABW5NGN6_9SPHI</name>
<evidence type="ECO:0000256" key="9">
    <source>
        <dbReference type="ARBA" id="ARBA00023065"/>
    </source>
</evidence>
<evidence type="ECO:0000256" key="13">
    <source>
        <dbReference type="ARBA" id="ARBA00023237"/>
    </source>
</evidence>
<sequence length="263" mass="28683">MKKLLFLLPVAAFLLLHSCIVSKKVVYVKDMQEGVDYPVADAPPIRIQKNDRLSITVSSKNAELAAPFNLDIGSYGLDAAGSARLNASGQTNNTFLVDNYGKIDYPIIGKLDMEGLTLDGARDLIWESLVNRKLISEPIVKVELINVKITMMGEVGSIGILNIPDTRVTILDALALSGGLTPNAVPNLVNVIREENGIRKMYTNDIQSTDLFNAPTFYLQQNDIVYVPPRGPIPSARETSTLQYLGLITGLTGTIISILILTR</sequence>
<dbReference type="InterPro" id="IPR054765">
    <property type="entry name" value="SLBB_dom"/>
</dbReference>
<keyword evidence="13" id="KW-0998">Cell outer membrane</keyword>
<dbReference type="EMBL" id="JBHUMA010000004">
    <property type="protein sequence ID" value="MFD2598306.1"/>
    <property type="molecule type" value="Genomic_DNA"/>
</dbReference>
<evidence type="ECO:0000313" key="18">
    <source>
        <dbReference type="EMBL" id="MFD2598306.1"/>
    </source>
</evidence>
<keyword evidence="5" id="KW-0762">Sugar transport</keyword>
<evidence type="ECO:0000256" key="11">
    <source>
        <dbReference type="ARBA" id="ARBA00023136"/>
    </source>
</evidence>
<evidence type="ECO:0000256" key="14">
    <source>
        <dbReference type="ARBA" id="ARBA00023288"/>
    </source>
</evidence>
<evidence type="ECO:0000256" key="15">
    <source>
        <dbReference type="SAM" id="Phobius"/>
    </source>
</evidence>
<dbReference type="Pfam" id="PF02563">
    <property type="entry name" value="Poly_export"/>
    <property type="match status" value="1"/>
</dbReference>
<evidence type="ECO:0000259" key="16">
    <source>
        <dbReference type="Pfam" id="PF02563"/>
    </source>
</evidence>
<proteinExistence type="inferred from homology"/>
<dbReference type="Proteomes" id="UP001597393">
    <property type="component" value="Unassembled WGS sequence"/>
</dbReference>
<comment type="similarity">
    <text evidence="2">Belongs to the BexD/CtrA/VexA family.</text>
</comment>
<evidence type="ECO:0000256" key="6">
    <source>
        <dbReference type="ARBA" id="ARBA00022692"/>
    </source>
</evidence>
<evidence type="ECO:0000313" key="19">
    <source>
        <dbReference type="Proteomes" id="UP001597393"/>
    </source>
</evidence>
<evidence type="ECO:0000256" key="8">
    <source>
        <dbReference type="ARBA" id="ARBA00023047"/>
    </source>
</evidence>
<protein>
    <submittedName>
        <fullName evidence="18">Polysaccharide biosynthesis/export family protein</fullName>
    </submittedName>
</protein>
<organism evidence="18 19">
    <name type="scientific">Sphingobacterium corticis</name>
    <dbReference type="NCBI Taxonomy" id="1812823"/>
    <lineage>
        <taxon>Bacteria</taxon>
        <taxon>Pseudomonadati</taxon>
        <taxon>Bacteroidota</taxon>
        <taxon>Sphingobacteriia</taxon>
        <taxon>Sphingobacteriales</taxon>
        <taxon>Sphingobacteriaceae</taxon>
        <taxon>Sphingobacterium</taxon>
    </lineage>
</organism>
<keyword evidence="14" id="KW-0449">Lipoprotein</keyword>
<dbReference type="InterPro" id="IPR049712">
    <property type="entry name" value="Poly_export"/>
</dbReference>
<evidence type="ECO:0000256" key="3">
    <source>
        <dbReference type="ARBA" id="ARBA00022448"/>
    </source>
</evidence>
<evidence type="ECO:0000256" key="1">
    <source>
        <dbReference type="ARBA" id="ARBA00004571"/>
    </source>
</evidence>
<keyword evidence="4" id="KW-1134">Transmembrane beta strand</keyword>
<evidence type="ECO:0000256" key="12">
    <source>
        <dbReference type="ARBA" id="ARBA00023139"/>
    </source>
</evidence>
<feature type="domain" description="Polysaccharide export protein N-terminal" evidence="16">
    <location>
        <begin position="41"/>
        <end position="144"/>
    </location>
</feature>
<feature type="transmembrane region" description="Helical" evidence="15">
    <location>
        <begin position="242"/>
        <end position="261"/>
    </location>
</feature>
<comment type="subcellular location">
    <subcellularLocation>
        <location evidence="1">Cell outer membrane</location>
        <topology evidence="1">Multi-pass membrane protein</topology>
    </subcellularLocation>
</comment>
<keyword evidence="19" id="KW-1185">Reference proteome</keyword>
<dbReference type="Pfam" id="PF22461">
    <property type="entry name" value="SLBB_2"/>
    <property type="match status" value="1"/>
</dbReference>
<keyword evidence="7" id="KW-0732">Signal</keyword>
<feature type="domain" description="SLBB" evidence="17">
    <location>
        <begin position="148"/>
        <end position="227"/>
    </location>
</feature>
<dbReference type="InterPro" id="IPR003715">
    <property type="entry name" value="Poly_export_N"/>
</dbReference>
<evidence type="ECO:0000256" key="7">
    <source>
        <dbReference type="ARBA" id="ARBA00022729"/>
    </source>
</evidence>
<accession>A0ABW5NGN6</accession>
<keyword evidence="15" id="KW-1133">Transmembrane helix</keyword>